<sequence>MGYDYAVAQQVLNEQEKNRILAIYLNNDITALNSTVDWKAAAEAFGSASVESFKKMLNNSLKKLQDKGGEGGAAPSPVKSAGGRKHKATG</sequence>
<comment type="caution">
    <text evidence="2">The sequence shown here is derived from an EMBL/GenBank/DDBJ whole genome shotgun (WGS) entry which is preliminary data.</text>
</comment>
<evidence type="ECO:0000256" key="1">
    <source>
        <dbReference type="SAM" id="MobiDB-lite"/>
    </source>
</evidence>
<evidence type="ECO:0000313" key="3">
    <source>
        <dbReference type="Proteomes" id="UP001274830"/>
    </source>
</evidence>
<evidence type="ECO:0000313" key="2">
    <source>
        <dbReference type="EMBL" id="KAK3676524.1"/>
    </source>
</evidence>
<name>A0AAE0WR74_9PEZI</name>
<keyword evidence="3" id="KW-1185">Reference proteome</keyword>
<accession>A0AAE0WR74</accession>
<dbReference type="AlphaFoldDB" id="A0AAE0WR74"/>
<feature type="region of interest" description="Disordered" evidence="1">
    <location>
        <begin position="64"/>
        <end position="90"/>
    </location>
</feature>
<gene>
    <name evidence="2" type="ORF">LTR78_003800</name>
</gene>
<dbReference type="EMBL" id="JAUTXT010000010">
    <property type="protein sequence ID" value="KAK3676524.1"/>
    <property type="molecule type" value="Genomic_DNA"/>
</dbReference>
<protein>
    <submittedName>
        <fullName evidence="2">Uncharacterized protein</fullName>
    </submittedName>
</protein>
<proteinExistence type="predicted"/>
<reference evidence="2" key="1">
    <citation type="submission" date="2023-07" db="EMBL/GenBank/DDBJ databases">
        <title>Black Yeasts Isolated from many extreme environments.</title>
        <authorList>
            <person name="Coleine C."/>
            <person name="Stajich J.E."/>
            <person name="Selbmann L."/>
        </authorList>
    </citation>
    <scope>NUCLEOTIDE SEQUENCE</scope>
    <source>
        <strain evidence="2">CCFEE 5485</strain>
    </source>
</reference>
<organism evidence="2 3">
    <name type="scientific">Recurvomyces mirabilis</name>
    <dbReference type="NCBI Taxonomy" id="574656"/>
    <lineage>
        <taxon>Eukaryota</taxon>
        <taxon>Fungi</taxon>
        <taxon>Dikarya</taxon>
        <taxon>Ascomycota</taxon>
        <taxon>Pezizomycotina</taxon>
        <taxon>Dothideomycetes</taxon>
        <taxon>Dothideomycetidae</taxon>
        <taxon>Mycosphaerellales</taxon>
        <taxon>Teratosphaeriaceae</taxon>
        <taxon>Recurvomyces</taxon>
    </lineage>
</organism>
<dbReference type="Proteomes" id="UP001274830">
    <property type="component" value="Unassembled WGS sequence"/>
</dbReference>